<dbReference type="InterPro" id="IPR023795">
    <property type="entry name" value="Serpin_CS"/>
</dbReference>
<dbReference type="InterPro" id="IPR033835">
    <property type="entry name" value="PZI_serpin_dom"/>
</dbReference>
<dbReference type="InParanoid" id="A0A6P8UM12"/>
<dbReference type="GO" id="GO:0007596">
    <property type="term" value="P:blood coagulation"/>
    <property type="evidence" value="ECO:0007669"/>
    <property type="project" value="InterPro"/>
</dbReference>
<dbReference type="InterPro" id="IPR036186">
    <property type="entry name" value="Serpin_sf"/>
</dbReference>
<dbReference type="GO" id="GO:0005615">
    <property type="term" value="C:extracellular space"/>
    <property type="evidence" value="ECO:0007669"/>
    <property type="project" value="InterPro"/>
</dbReference>
<dbReference type="Gene3D" id="3.30.497.10">
    <property type="entry name" value="Antithrombin, subunit I, domain 2"/>
    <property type="match status" value="1"/>
</dbReference>
<sequence>MELSEVNLHKLNGCATKSLKNMLVHKLKMELIFIVTLMCFLAPVQQAHMPGATISDLSFKNMDFAMNLYRKISSYHDKNIFFSPLSISTSFAALLMASDGVTHQEILKGLNLEQLERADQPQLIPTLFKLLHENITQNGSLKLDQGMALFTCQQFVVEKAFEDQIKTFFDADIKSVDFANTTESINFINEYIKQKTQNKVTDMISSLDALTQVMLIDTIFFQGGWQKPFNSNYTTKAPFYIDNYNIVQVPMMFLEDKFYTMEDASLGARVLKLPYLEGFSMLILLPNKRTDYTVIDDGITAERFLSWIKKLQKNKLEINLPKFKMEESYSLHNLLPDMGMSSIFSNSANLTKLSNQDGLKVSEVLHKAVIEVDETGTTAAAATTSGIIPYSLPRTFTINRPFFFFIYHEDTNCLLFMGRVIDPTKN</sequence>
<dbReference type="SUPFAM" id="SSF56574">
    <property type="entry name" value="Serpins"/>
    <property type="match status" value="1"/>
</dbReference>
<dbReference type="Proteomes" id="UP000515161">
    <property type="component" value="Unplaced"/>
</dbReference>
<dbReference type="InterPro" id="IPR042185">
    <property type="entry name" value="Serpin_sf_2"/>
</dbReference>
<dbReference type="Gene3D" id="2.30.39.10">
    <property type="entry name" value="Alpha-1-antitrypsin, domain 1"/>
    <property type="match status" value="1"/>
</dbReference>
<dbReference type="GO" id="GO:0030195">
    <property type="term" value="P:negative regulation of blood coagulation"/>
    <property type="evidence" value="ECO:0007669"/>
    <property type="project" value="UniProtKB-ARBA"/>
</dbReference>
<proteinExistence type="inferred from homology"/>
<evidence type="ECO:0000313" key="6">
    <source>
        <dbReference type="RefSeq" id="XP_034078379.1"/>
    </source>
</evidence>
<dbReference type="InterPro" id="IPR023796">
    <property type="entry name" value="Serpin_dom"/>
</dbReference>
<dbReference type="GO" id="GO:0045861">
    <property type="term" value="P:negative regulation of proteolysis"/>
    <property type="evidence" value="ECO:0007669"/>
    <property type="project" value="UniProtKB-ARBA"/>
</dbReference>
<name>A0A6P8UM12_GYMAC</name>
<dbReference type="GO" id="GO:0004867">
    <property type="term" value="F:serine-type endopeptidase inhibitor activity"/>
    <property type="evidence" value="ECO:0007669"/>
    <property type="project" value="UniProtKB-KW"/>
</dbReference>
<keyword evidence="1 6" id="KW-0646">Protease inhibitor</keyword>
<dbReference type="InterPro" id="IPR000215">
    <property type="entry name" value="Serpin_fam"/>
</dbReference>
<comment type="similarity">
    <text evidence="3">Belongs to the serpin family.</text>
</comment>
<dbReference type="InterPro" id="IPR042178">
    <property type="entry name" value="Serpin_sf_1"/>
</dbReference>
<dbReference type="PANTHER" id="PTHR11461:SF191">
    <property type="entry name" value="PROTEIN Z-DEPENDENT PROTEASE INHIBITOR"/>
    <property type="match status" value="1"/>
</dbReference>
<dbReference type="FunFam" id="3.30.497.10:FF:000001">
    <property type="entry name" value="Serine protease inhibitor"/>
    <property type="match status" value="1"/>
</dbReference>
<keyword evidence="2" id="KW-0722">Serine protease inhibitor</keyword>
<feature type="domain" description="Serpin" evidence="4">
    <location>
        <begin position="66"/>
        <end position="423"/>
    </location>
</feature>
<evidence type="ECO:0000256" key="2">
    <source>
        <dbReference type="ARBA" id="ARBA00022900"/>
    </source>
</evidence>
<dbReference type="Pfam" id="PF00079">
    <property type="entry name" value="Serpin"/>
    <property type="match status" value="1"/>
</dbReference>
<dbReference type="OrthoDB" id="10063692at2759"/>
<keyword evidence="5" id="KW-1185">Reference proteome</keyword>
<dbReference type="CDD" id="cd02055">
    <property type="entry name" value="serpinA10_PZI"/>
    <property type="match status" value="1"/>
</dbReference>
<reference evidence="6" key="1">
    <citation type="submission" date="2025-08" db="UniProtKB">
        <authorList>
            <consortium name="RefSeq"/>
        </authorList>
    </citation>
    <scope>IDENTIFICATION</scope>
</reference>
<protein>
    <submittedName>
        <fullName evidence="6">Protein Z-dependent protease inhibitor</fullName>
    </submittedName>
</protein>
<dbReference type="GeneID" id="117550151"/>
<dbReference type="SMART" id="SM00093">
    <property type="entry name" value="SERPIN"/>
    <property type="match status" value="1"/>
</dbReference>
<gene>
    <name evidence="6" type="primary">si:ch1073-416d2.3</name>
</gene>
<evidence type="ECO:0000259" key="4">
    <source>
        <dbReference type="SMART" id="SM00093"/>
    </source>
</evidence>
<organism evidence="5 6">
    <name type="scientific">Gymnodraco acuticeps</name>
    <name type="common">Antarctic dragonfish</name>
    <dbReference type="NCBI Taxonomy" id="8218"/>
    <lineage>
        <taxon>Eukaryota</taxon>
        <taxon>Metazoa</taxon>
        <taxon>Chordata</taxon>
        <taxon>Craniata</taxon>
        <taxon>Vertebrata</taxon>
        <taxon>Euteleostomi</taxon>
        <taxon>Actinopterygii</taxon>
        <taxon>Neopterygii</taxon>
        <taxon>Teleostei</taxon>
        <taxon>Neoteleostei</taxon>
        <taxon>Acanthomorphata</taxon>
        <taxon>Eupercaria</taxon>
        <taxon>Perciformes</taxon>
        <taxon>Notothenioidei</taxon>
        <taxon>Bathydraconidae</taxon>
        <taxon>Gymnodraco</taxon>
    </lineage>
</organism>
<dbReference type="PRINTS" id="PR00780">
    <property type="entry name" value="LEUSERPINII"/>
</dbReference>
<evidence type="ECO:0000256" key="1">
    <source>
        <dbReference type="ARBA" id="ARBA00022690"/>
    </source>
</evidence>
<dbReference type="PROSITE" id="PS00284">
    <property type="entry name" value="SERPIN"/>
    <property type="match status" value="1"/>
</dbReference>
<evidence type="ECO:0000313" key="5">
    <source>
        <dbReference type="Proteomes" id="UP000515161"/>
    </source>
</evidence>
<dbReference type="AlphaFoldDB" id="A0A6P8UM12"/>
<dbReference type="FunFam" id="2.30.39.10:FF:000035">
    <property type="entry name" value="Serine protease inhibitor (serpin) 16"/>
    <property type="match status" value="1"/>
</dbReference>
<dbReference type="KEGG" id="gacu:117550151"/>
<accession>A0A6P8UM12</accession>
<dbReference type="RefSeq" id="XP_034078379.1">
    <property type="nucleotide sequence ID" value="XM_034222488.1"/>
</dbReference>
<dbReference type="PANTHER" id="PTHR11461">
    <property type="entry name" value="SERINE PROTEASE INHIBITOR, SERPIN"/>
    <property type="match status" value="1"/>
</dbReference>
<evidence type="ECO:0000256" key="3">
    <source>
        <dbReference type="RuleBase" id="RU000411"/>
    </source>
</evidence>